<protein>
    <recommendedName>
        <fullName evidence="3">IrrE N-terminal-like domain-containing protein</fullName>
    </recommendedName>
</protein>
<sequence length="152" mass="17174">MTAFRDRLGAIRRQTEARRRVERLGLPRRLSLPELVERAETALGKPIRVRTADLPGDLSARLIQRADHALLETRPDLSERSRVACVLHELAHVFMDDRGCDHQAYTGLLTGRTAFTRSLDTPHEHEVELVADQLALRIGLLDPDGQQPGIFR</sequence>
<evidence type="ECO:0008006" key="3">
    <source>
        <dbReference type="Google" id="ProtNLM"/>
    </source>
</evidence>
<reference evidence="1 2" key="1">
    <citation type="submission" date="2019-03" db="EMBL/GenBank/DDBJ databases">
        <title>Genomic analyses of the natural microbiome of Caenorhabditis elegans.</title>
        <authorList>
            <person name="Samuel B."/>
        </authorList>
    </citation>
    <scope>NUCLEOTIDE SEQUENCE [LARGE SCALE GENOMIC DNA]</scope>
    <source>
        <strain evidence="1 2">JUb65</strain>
    </source>
</reference>
<organism evidence="1 2">
    <name type="scientific">Curtobacterium flaccumfaciens</name>
    <dbReference type="NCBI Taxonomy" id="2035"/>
    <lineage>
        <taxon>Bacteria</taxon>
        <taxon>Bacillati</taxon>
        <taxon>Actinomycetota</taxon>
        <taxon>Actinomycetes</taxon>
        <taxon>Micrococcales</taxon>
        <taxon>Microbacteriaceae</taxon>
        <taxon>Curtobacterium</taxon>
    </lineage>
</organism>
<evidence type="ECO:0000313" key="2">
    <source>
        <dbReference type="Proteomes" id="UP000295764"/>
    </source>
</evidence>
<dbReference type="Proteomes" id="UP000295764">
    <property type="component" value="Unassembled WGS sequence"/>
</dbReference>
<dbReference type="STRING" id="2035.RU06_00230"/>
<accession>A0A4R6DHW2</accession>
<proteinExistence type="predicted"/>
<name>A0A4R6DHW2_9MICO</name>
<gene>
    <name evidence="1" type="ORF">EDF64_1052</name>
</gene>
<dbReference type="RefSeq" id="WP_133519627.1">
    <property type="nucleotide sequence ID" value="NZ_SNVW01000005.1"/>
</dbReference>
<comment type="caution">
    <text evidence="1">The sequence shown here is derived from an EMBL/GenBank/DDBJ whole genome shotgun (WGS) entry which is preliminary data.</text>
</comment>
<dbReference type="AlphaFoldDB" id="A0A4R6DHW2"/>
<dbReference type="EMBL" id="SNVW01000005">
    <property type="protein sequence ID" value="TDN44173.1"/>
    <property type="molecule type" value="Genomic_DNA"/>
</dbReference>
<evidence type="ECO:0000313" key="1">
    <source>
        <dbReference type="EMBL" id="TDN44173.1"/>
    </source>
</evidence>
<dbReference type="OrthoDB" id="5018472at2"/>